<accession>A0ABY6ULM3</accession>
<proteinExistence type="predicted"/>
<protein>
    <submittedName>
        <fullName evidence="1">Uncharacterized protein</fullName>
    </submittedName>
</protein>
<gene>
    <name evidence="1" type="ORF">CLO192961_LOCUS291859</name>
</gene>
<evidence type="ECO:0000313" key="1">
    <source>
        <dbReference type="EMBL" id="VUC30721.1"/>
    </source>
</evidence>
<dbReference type="EMBL" id="CABFNS010000823">
    <property type="protein sequence ID" value="VUC30721.1"/>
    <property type="molecule type" value="Genomic_DNA"/>
</dbReference>
<comment type="caution">
    <text evidence="1">The sequence shown here is derived from an EMBL/GenBank/DDBJ whole genome shotgun (WGS) entry which is preliminary data.</text>
</comment>
<dbReference type="Proteomes" id="UP000766486">
    <property type="component" value="Unassembled WGS sequence"/>
</dbReference>
<reference evidence="1 2" key="1">
    <citation type="submission" date="2019-06" db="EMBL/GenBank/DDBJ databases">
        <authorList>
            <person name="Broberg M."/>
        </authorList>
    </citation>
    <scope>NUCLEOTIDE SEQUENCE [LARGE SCALE GENOMIC DNA]</scope>
</reference>
<organism evidence="1 2">
    <name type="scientific">Bionectria ochroleuca</name>
    <name type="common">Gliocladium roseum</name>
    <dbReference type="NCBI Taxonomy" id="29856"/>
    <lineage>
        <taxon>Eukaryota</taxon>
        <taxon>Fungi</taxon>
        <taxon>Dikarya</taxon>
        <taxon>Ascomycota</taxon>
        <taxon>Pezizomycotina</taxon>
        <taxon>Sordariomycetes</taxon>
        <taxon>Hypocreomycetidae</taxon>
        <taxon>Hypocreales</taxon>
        <taxon>Bionectriaceae</taxon>
        <taxon>Clonostachys</taxon>
    </lineage>
</organism>
<name>A0ABY6ULM3_BIOOC</name>
<sequence length="89" mass="10300">MSSTQCQATYSSEEGVSSSITENLYDCRLDMGISCNTQNIPVYRYLYQGIKIPTEDERRRDMQRHIDCLMKPFNNSKHGTVQDEQSRTV</sequence>
<keyword evidence="2" id="KW-1185">Reference proteome</keyword>
<evidence type="ECO:0000313" key="2">
    <source>
        <dbReference type="Proteomes" id="UP000766486"/>
    </source>
</evidence>